<evidence type="ECO:0000313" key="1">
    <source>
        <dbReference type="EMBL" id="EKF85597.1"/>
    </source>
</evidence>
<dbReference type="PATRIC" id="fig|1204725.3.peg.1543"/>
<name>K2R2Y4_METFP</name>
<keyword evidence="2" id="KW-1185">Reference proteome</keyword>
<comment type="caution">
    <text evidence="1">The sequence shown here is derived from an EMBL/GenBank/DDBJ whole genome shotgun (WGS) entry which is preliminary data.</text>
</comment>
<dbReference type="RefSeq" id="WP_004030858.1">
    <property type="nucleotide sequence ID" value="NZ_AMPO01000006.1"/>
</dbReference>
<dbReference type="EMBL" id="AMPO01000006">
    <property type="protein sequence ID" value="EKF85597.1"/>
    <property type="molecule type" value="Genomic_DNA"/>
</dbReference>
<protein>
    <submittedName>
        <fullName evidence="1">Uncharacterized protein</fullName>
    </submittedName>
</protein>
<dbReference type="AlphaFoldDB" id="K2R2Y4"/>
<dbReference type="Proteomes" id="UP000007360">
    <property type="component" value="Unassembled WGS sequence"/>
</dbReference>
<proteinExistence type="predicted"/>
<accession>K2R2Y4</accession>
<evidence type="ECO:0000313" key="2">
    <source>
        <dbReference type="Proteomes" id="UP000007360"/>
    </source>
</evidence>
<gene>
    <name evidence="1" type="ORF">A994_07691</name>
</gene>
<sequence>MNTEGAHHYIEKGIESWLDHKNYFEAIDFFPVPWNLNPITLMPIY</sequence>
<organism evidence="1 2">
    <name type="scientific">Methanobacterium formicicum (strain DSM 3637 / PP1)</name>
    <dbReference type="NCBI Taxonomy" id="1204725"/>
    <lineage>
        <taxon>Archaea</taxon>
        <taxon>Methanobacteriati</taxon>
        <taxon>Methanobacteriota</taxon>
        <taxon>Methanomada group</taxon>
        <taxon>Methanobacteria</taxon>
        <taxon>Methanobacteriales</taxon>
        <taxon>Methanobacteriaceae</taxon>
        <taxon>Methanobacterium</taxon>
    </lineage>
</organism>
<reference evidence="1 2" key="1">
    <citation type="journal article" date="2012" name="J. Bacteriol.">
        <title>Draft genome sequence of Methanobacterium formicicum DSM 3637, an archaebacterium isolated from the methane producer amoeba Pelomyxa palustris.</title>
        <authorList>
            <person name="Gutierrez G."/>
        </authorList>
    </citation>
    <scope>NUCLEOTIDE SEQUENCE [LARGE SCALE GENOMIC DNA]</scope>
    <source>
        <strain evidence="2">DSM 3637 / PP1</strain>
    </source>
</reference>